<dbReference type="EMBL" id="JBHFFA010000001">
    <property type="protein sequence ID" value="KAL2650377.1"/>
    <property type="molecule type" value="Genomic_DNA"/>
</dbReference>
<accession>A0ABD1ZH17</accession>
<keyword evidence="3" id="KW-1185">Reference proteome</keyword>
<evidence type="ECO:0000313" key="2">
    <source>
        <dbReference type="EMBL" id="KAL2650377.1"/>
    </source>
</evidence>
<evidence type="ECO:0000256" key="1">
    <source>
        <dbReference type="SAM" id="MobiDB-lite"/>
    </source>
</evidence>
<gene>
    <name evidence="2" type="ORF">R1flu_018505</name>
</gene>
<protein>
    <recommendedName>
        <fullName evidence="4">Endonuclease/exonuclease/phosphatase domain-containing protein</fullName>
    </recommendedName>
</protein>
<evidence type="ECO:0008006" key="4">
    <source>
        <dbReference type="Google" id="ProtNLM"/>
    </source>
</evidence>
<dbReference type="InterPro" id="IPR036691">
    <property type="entry name" value="Endo/exonu/phosph_ase_sf"/>
</dbReference>
<dbReference type="Proteomes" id="UP001605036">
    <property type="component" value="Unassembled WGS sequence"/>
</dbReference>
<dbReference type="Gene3D" id="3.60.10.10">
    <property type="entry name" value="Endonuclease/exonuclease/phosphatase"/>
    <property type="match status" value="1"/>
</dbReference>
<comment type="caution">
    <text evidence="2">The sequence shown here is derived from an EMBL/GenBank/DDBJ whole genome shotgun (WGS) entry which is preliminary data.</text>
</comment>
<dbReference type="AlphaFoldDB" id="A0ABD1ZH17"/>
<reference evidence="2 3" key="1">
    <citation type="submission" date="2024-09" db="EMBL/GenBank/DDBJ databases">
        <title>Chromosome-scale assembly of Riccia fluitans.</title>
        <authorList>
            <person name="Paukszto L."/>
            <person name="Sawicki J."/>
            <person name="Karawczyk K."/>
            <person name="Piernik-Szablinska J."/>
            <person name="Szczecinska M."/>
            <person name="Mazdziarz M."/>
        </authorList>
    </citation>
    <scope>NUCLEOTIDE SEQUENCE [LARGE SCALE GENOMIC DNA]</scope>
    <source>
        <strain evidence="2">Rf_01</strain>
        <tissue evidence="2">Aerial parts of the thallus</tissue>
    </source>
</reference>
<evidence type="ECO:0000313" key="3">
    <source>
        <dbReference type="Proteomes" id="UP001605036"/>
    </source>
</evidence>
<name>A0ABD1ZH17_9MARC</name>
<proteinExistence type="predicted"/>
<feature type="region of interest" description="Disordered" evidence="1">
    <location>
        <begin position="165"/>
        <end position="185"/>
    </location>
</feature>
<sequence length="383" mass="42775">MVGGSQQHVGGVNWVRQEDCGTVLEDARRIQTATEGEFLSEEVNSVDDEKAESSLVKSSNKGGLVRNLKAKQSIVFKSAGGKSALVSLESACSRDPDSRRLSGIKALVRKGQAPTKKVLPGHWFSGRSLDWLDAPFEGKIEENMRGDGGDSLKDCWQILGELDSNGREAERSGSERDVNSEEKIGRRTSKAAEVKKWIRFNKGGAKAIGLQEIKWNGWGMQRWLKSIFKDGTVIFDQLSGSKGGMALILHGSLCILETGTGGDVCIAWAKVQNGDSWFGILSVYVPNKSRVRIELWEKIKRITRDREWVILGDFNQVNLPEVAVGRSNLVRGREERWWHQFLVEKGLVDGSIYEANRMGGQFTRVARKARRLEASRLDRFYFT</sequence>
<dbReference type="SUPFAM" id="SSF56219">
    <property type="entry name" value="DNase I-like"/>
    <property type="match status" value="1"/>
</dbReference>
<organism evidence="2 3">
    <name type="scientific">Riccia fluitans</name>
    <dbReference type="NCBI Taxonomy" id="41844"/>
    <lineage>
        <taxon>Eukaryota</taxon>
        <taxon>Viridiplantae</taxon>
        <taxon>Streptophyta</taxon>
        <taxon>Embryophyta</taxon>
        <taxon>Marchantiophyta</taxon>
        <taxon>Marchantiopsida</taxon>
        <taxon>Marchantiidae</taxon>
        <taxon>Marchantiales</taxon>
        <taxon>Ricciaceae</taxon>
        <taxon>Riccia</taxon>
    </lineage>
</organism>